<proteinExistence type="predicted"/>
<evidence type="ECO:0000313" key="2">
    <source>
        <dbReference type="Proteomes" id="UP001234989"/>
    </source>
</evidence>
<sequence length="159" mass="17612">NDAIKLCQLRLEVVLRFPGLMQGRGGRGTGRGAVQPGKEVARREYKAQFYAFPGKTEVEASDVVTTCTILNCDRMANETGGLGLFGFLAHIRDVGVESPFIESISVVSSFREVLPTDSSVMPPDRDIYFRIDLETRTRPIPIPSYRIAPVELRGLKVQI</sequence>
<accession>A0AAF0U2P0</accession>
<organism evidence="1 2">
    <name type="scientific">Solanum verrucosum</name>
    <dbReference type="NCBI Taxonomy" id="315347"/>
    <lineage>
        <taxon>Eukaryota</taxon>
        <taxon>Viridiplantae</taxon>
        <taxon>Streptophyta</taxon>
        <taxon>Embryophyta</taxon>
        <taxon>Tracheophyta</taxon>
        <taxon>Spermatophyta</taxon>
        <taxon>Magnoliopsida</taxon>
        <taxon>eudicotyledons</taxon>
        <taxon>Gunneridae</taxon>
        <taxon>Pentapetalae</taxon>
        <taxon>asterids</taxon>
        <taxon>lamiids</taxon>
        <taxon>Solanales</taxon>
        <taxon>Solanaceae</taxon>
        <taxon>Solanoideae</taxon>
        <taxon>Solaneae</taxon>
        <taxon>Solanum</taxon>
    </lineage>
</organism>
<dbReference type="AlphaFoldDB" id="A0AAF0U2P0"/>
<dbReference type="Proteomes" id="UP001234989">
    <property type="component" value="Chromosome 7"/>
</dbReference>
<keyword evidence="2" id="KW-1185">Reference proteome</keyword>
<gene>
    <name evidence="1" type="ORF">MTR67_031464</name>
</gene>
<name>A0AAF0U2P0_SOLVR</name>
<feature type="non-terminal residue" evidence="1">
    <location>
        <position position="1"/>
    </location>
</feature>
<evidence type="ECO:0000313" key="1">
    <source>
        <dbReference type="EMBL" id="WMV38079.1"/>
    </source>
</evidence>
<reference evidence="1" key="1">
    <citation type="submission" date="2023-08" db="EMBL/GenBank/DDBJ databases">
        <title>A de novo genome assembly of Solanum verrucosum Schlechtendal, a Mexican diploid species geographically isolated from the other diploid A-genome species in potato relatives.</title>
        <authorList>
            <person name="Hosaka K."/>
        </authorList>
    </citation>
    <scope>NUCLEOTIDE SEQUENCE</scope>
    <source>
        <tissue evidence="1">Young leaves</tissue>
    </source>
</reference>
<protein>
    <submittedName>
        <fullName evidence="1">Uncharacterized protein</fullName>
    </submittedName>
</protein>
<dbReference type="EMBL" id="CP133618">
    <property type="protein sequence ID" value="WMV38079.1"/>
    <property type="molecule type" value="Genomic_DNA"/>
</dbReference>